<accession>A0A292YMJ2</accession>
<dbReference type="AlphaFoldDB" id="A0A292YMJ2"/>
<protein>
    <submittedName>
        <fullName evidence="2">Anti-anti-sigma factor</fullName>
    </submittedName>
</protein>
<name>A0A292YMJ2_9BACL</name>
<evidence type="ECO:0000313" key="2">
    <source>
        <dbReference type="EMBL" id="GAX91148.1"/>
    </source>
</evidence>
<dbReference type="Gene3D" id="3.30.750.24">
    <property type="entry name" value="STAS domain"/>
    <property type="match status" value="1"/>
</dbReference>
<dbReference type="RefSeq" id="WP_165912414.1">
    <property type="nucleotide sequence ID" value="NZ_BDUF01000086.1"/>
</dbReference>
<dbReference type="InterPro" id="IPR036513">
    <property type="entry name" value="STAS_dom_sf"/>
</dbReference>
<dbReference type="CDD" id="cd07043">
    <property type="entry name" value="STAS_anti-anti-sigma_factors"/>
    <property type="match status" value="1"/>
</dbReference>
<reference evidence="3" key="1">
    <citation type="submission" date="2017-07" db="EMBL/GenBank/DDBJ databases">
        <title>Draft genome sequence of Effusibacillus lacus strain skLN1.</title>
        <authorList>
            <person name="Watanabe M."/>
            <person name="Kojima H."/>
            <person name="Fukui M."/>
        </authorList>
    </citation>
    <scope>NUCLEOTIDE SEQUENCE [LARGE SCALE GENOMIC DNA]</scope>
    <source>
        <strain evidence="3">skLN1</strain>
    </source>
</reference>
<dbReference type="SUPFAM" id="SSF52091">
    <property type="entry name" value="SpoIIaa-like"/>
    <property type="match status" value="1"/>
</dbReference>
<sequence>MSTEHKGDIWVIRIQGELTRNEEQPFFQVYPWLNQTEDTKYILFDMTGLQYINSAGISLLIRFVREAQQRQHSSFAFGVSPHYQKIFRIVGLTAYMELFPDEYSAMETLNARSSFEQ</sequence>
<dbReference type="PANTHER" id="PTHR33495:SF6">
    <property type="entry name" value="ANTI-SIGMA FACTOR ANTAGONIST"/>
    <property type="match status" value="1"/>
</dbReference>
<evidence type="ECO:0000313" key="3">
    <source>
        <dbReference type="Proteomes" id="UP000217785"/>
    </source>
</evidence>
<gene>
    <name evidence="2" type="ORF">EFBL_2814</name>
</gene>
<keyword evidence="3" id="KW-1185">Reference proteome</keyword>
<proteinExistence type="predicted"/>
<feature type="domain" description="STAS" evidence="1">
    <location>
        <begin position="1"/>
        <end position="109"/>
    </location>
</feature>
<organism evidence="2 3">
    <name type="scientific">Effusibacillus lacus</name>
    <dbReference type="NCBI Taxonomy" id="1348429"/>
    <lineage>
        <taxon>Bacteria</taxon>
        <taxon>Bacillati</taxon>
        <taxon>Bacillota</taxon>
        <taxon>Bacilli</taxon>
        <taxon>Bacillales</taxon>
        <taxon>Alicyclobacillaceae</taxon>
        <taxon>Effusibacillus</taxon>
    </lineage>
</organism>
<comment type="caution">
    <text evidence="2">The sequence shown here is derived from an EMBL/GenBank/DDBJ whole genome shotgun (WGS) entry which is preliminary data.</text>
</comment>
<dbReference type="InterPro" id="IPR002645">
    <property type="entry name" value="STAS_dom"/>
</dbReference>
<dbReference type="PROSITE" id="PS50801">
    <property type="entry name" value="STAS"/>
    <property type="match status" value="1"/>
</dbReference>
<dbReference type="Pfam" id="PF01740">
    <property type="entry name" value="STAS"/>
    <property type="match status" value="1"/>
</dbReference>
<dbReference type="PANTHER" id="PTHR33495">
    <property type="entry name" value="ANTI-SIGMA FACTOR ANTAGONIST TM_1081-RELATED-RELATED"/>
    <property type="match status" value="1"/>
</dbReference>
<evidence type="ECO:0000259" key="1">
    <source>
        <dbReference type="PROSITE" id="PS50801"/>
    </source>
</evidence>
<dbReference type="Proteomes" id="UP000217785">
    <property type="component" value="Unassembled WGS sequence"/>
</dbReference>
<dbReference type="EMBL" id="BDUF01000086">
    <property type="protein sequence ID" value="GAX91148.1"/>
    <property type="molecule type" value="Genomic_DNA"/>
</dbReference>
<dbReference type="GO" id="GO:0043856">
    <property type="term" value="F:anti-sigma factor antagonist activity"/>
    <property type="evidence" value="ECO:0007669"/>
    <property type="project" value="TreeGrafter"/>
</dbReference>